<feature type="region of interest" description="Disordered" evidence="1">
    <location>
        <begin position="1"/>
        <end position="38"/>
    </location>
</feature>
<dbReference type="GO" id="GO:0005829">
    <property type="term" value="C:cytosol"/>
    <property type="evidence" value="ECO:0007669"/>
    <property type="project" value="TreeGrafter"/>
</dbReference>
<dbReference type="PANTHER" id="PTHR23333">
    <property type="entry name" value="UBX DOMAIN CONTAINING PROTEIN"/>
    <property type="match status" value="1"/>
</dbReference>
<dbReference type="InterPro" id="IPR012989">
    <property type="entry name" value="SEP_domain"/>
</dbReference>
<reference evidence="3" key="1">
    <citation type="submission" date="2020-11" db="EMBL/GenBank/DDBJ databases">
        <authorList>
            <consortium name="DOE Joint Genome Institute"/>
            <person name="Ahrendt S."/>
            <person name="Riley R."/>
            <person name="Andreopoulos W."/>
            <person name="Labutti K."/>
            <person name="Pangilinan J."/>
            <person name="Ruiz-Duenas F.J."/>
            <person name="Barrasa J.M."/>
            <person name="Sanchez-Garcia M."/>
            <person name="Camarero S."/>
            <person name="Miyauchi S."/>
            <person name="Serrano A."/>
            <person name="Linde D."/>
            <person name="Babiker R."/>
            <person name="Drula E."/>
            <person name="Ayuso-Fernandez I."/>
            <person name="Pacheco R."/>
            <person name="Padilla G."/>
            <person name="Ferreira P."/>
            <person name="Barriuso J."/>
            <person name="Kellner H."/>
            <person name="Castanera R."/>
            <person name="Alfaro M."/>
            <person name="Ramirez L."/>
            <person name="Pisabarro A.G."/>
            <person name="Kuo A."/>
            <person name="Tritt A."/>
            <person name="Lipzen A."/>
            <person name="He G."/>
            <person name="Yan M."/>
            <person name="Ng V."/>
            <person name="Cullen D."/>
            <person name="Martin F."/>
            <person name="Rosso M.-N."/>
            <person name="Henrissat B."/>
            <person name="Hibbett D."/>
            <person name="Martinez A.T."/>
            <person name="Grigoriev I.V."/>
        </authorList>
    </citation>
    <scope>NUCLEOTIDE SEQUENCE</scope>
    <source>
        <strain evidence="3">CIRM-BRFM 674</strain>
    </source>
</reference>
<proteinExistence type="predicted"/>
<dbReference type="GO" id="GO:0007030">
    <property type="term" value="P:Golgi organization"/>
    <property type="evidence" value="ECO:0007669"/>
    <property type="project" value="TreeGrafter"/>
</dbReference>
<accession>A0A9P5Z0U7</accession>
<feature type="region of interest" description="Disordered" evidence="1">
    <location>
        <begin position="123"/>
        <end position="164"/>
    </location>
</feature>
<dbReference type="GO" id="GO:0031468">
    <property type="term" value="P:nuclear membrane reassembly"/>
    <property type="evidence" value="ECO:0007669"/>
    <property type="project" value="TreeGrafter"/>
</dbReference>
<dbReference type="GO" id="GO:0043130">
    <property type="term" value="F:ubiquitin binding"/>
    <property type="evidence" value="ECO:0007669"/>
    <property type="project" value="TreeGrafter"/>
</dbReference>
<evidence type="ECO:0000259" key="2">
    <source>
        <dbReference type="PROSITE" id="PS51399"/>
    </source>
</evidence>
<dbReference type="OrthoDB" id="25887at2759"/>
<dbReference type="Pfam" id="PF08059">
    <property type="entry name" value="SEP"/>
    <property type="match status" value="1"/>
</dbReference>
<dbReference type="EMBL" id="MU155227">
    <property type="protein sequence ID" value="KAF9478751.1"/>
    <property type="molecule type" value="Genomic_DNA"/>
</dbReference>
<protein>
    <submittedName>
        <fullName evidence="3">SEP-domain-containing protein</fullName>
    </submittedName>
</protein>
<feature type="domain" description="SEP" evidence="2">
    <location>
        <begin position="61"/>
        <end position="126"/>
    </location>
</feature>
<dbReference type="FunFam" id="3.30.420.210:FF:000002">
    <property type="entry name" value="UBX domain-containing protein 1"/>
    <property type="match status" value="1"/>
</dbReference>
<evidence type="ECO:0000313" key="4">
    <source>
        <dbReference type="Proteomes" id="UP000807469"/>
    </source>
</evidence>
<dbReference type="SUPFAM" id="SSF102848">
    <property type="entry name" value="NSFL1 (p97 ATPase) cofactor p47, SEP domain"/>
    <property type="match status" value="1"/>
</dbReference>
<evidence type="ECO:0000256" key="1">
    <source>
        <dbReference type="SAM" id="MobiDB-lite"/>
    </source>
</evidence>
<dbReference type="SMART" id="SM00553">
    <property type="entry name" value="SEP"/>
    <property type="match status" value="1"/>
</dbReference>
<name>A0A9P5Z0U7_9AGAR</name>
<dbReference type="GO" id="GO:0061025">
    <property type="term" value="P:membrane fusion"/>
    <property type="evidence" value="ECO:0007669"/>
    <property type="project" value="TreeGrafter"/>
</dbReference>
<dbReference type="PROSITE" id="PS51399">
    <property type="entry name" value="SEP"/>
    <property type="match status" value="1"/>
</dbReference>
<organism evidence="3 4">
    <name type="scientific">Pholiota conissans</name>
    <dbReference type="NCBI Taxonomy" id="109636"/>
    <lineage>
        <taxon>Eukaryota</taxon>
        <taxon>Fungi</taxon>
        <taxon>Dikarya</taxon>
        <taxon>Basidiomycota</taxon>
        <taxon>Agaricomycotina</taxon>
        <taxon>Agaricomycetes</taxon>
        <taxon>Agaricomycetidae</taxon>
        <taxon>Agaricales</taxon>
        <taxon>Agaricineae</taxon>
        <taxon>Strophariaceae</taxon>
        <taxon>Pholiota</taxon>
    </lineage>
</organism>
<dbReference type="GO" id="GO:0043161">
    <property type="term" value="P:proteasome-mediated ubiquitin-dependent protein catabolic process"/>
    <property type="evidence" value="ECO:0007669"/>
    <property type="project" value="TreeGrafter"/>
</dbReference>
<dbReference type="GO" id="GO:0005634">
    <property type="term" value="C:nucleus"/>
    <property type="evidence" value="ECO:0007669"/>
    <property type="project" value="TreeGrafter"/>
</dbReference>
<dbReference type="Gene3D" id="3.30.420.210">
    <property type="entry name" value="SEP domain"/>
    <property type="match status" value="1"/>
</dbReference>
<dbReference type="InterPro" id="IPR036241">
    <property type="entry name" value="NSFL1C_SEP_dom_sf"/>
</dbReference>
<dbReference type="PANTHER" id="PTHR23333:SF20">
    <property type="entry name" value="NSFL1 COFACTOR P47"/>
    <property type="match status" value="1"/>
</dbReference>
<evidence type="ECO:0000313" key="3">
    <source>
        <dbReference type="EMBL" id="KAF9478751.1"/>
    </source>
</evidence>
<dbReference type="GO" id="GO:0000045">
    <property type="term" value="P:autophagosome assembly"/>
    <property type="evidence" value="ECO:0007669"/>
    <property type="project" value="TreeGrafter"/>
</dbReference>
<keyword evidence="4" id="KW-1185">Reference proteome</keyword>
<gene>
    <name evidence="3" type="ORF">BDN70DRAFT_993946</name>
</gene>
<dbReference type="AlphaFoldDB" id="A0A9P5Z0U7"/>
<comment type="caution">
    <text evidence="3">The sequence shown here is derived from an EMBL/GenBank/DDBJ whole genome shotgun (WGS) entry which is preliminary data.</text>
</comment>
<dbReference type="Proteomes" id="UP000807469">
    <property type="component" value="Unassembled WGS sequence"/>
</dbReference>
<sequence>MSGARNPCETSTIEDESSDKIPKQAPNQDAVAIPGPAGEIIGDLITEARKHGKDFDPEPKTAVRSVTFWRNGFQFQDGELRLYSDPAQTAILENINAGRAPPSVLNVQEGELVELRVVKRTDEDYTPPPMASTKTSRPNDIKPPTLVNVPPRPKADGNGRSQSKWNVRSILRATGLLL</sequence>